<dbReference type="SUPFAM" id="SSF53187">
    <property type="entry name" value="Zn-dependent exopeptidases"/>
    <property type="match status" value="1"/>
</dbReference>
<dbReference type="RefSeq" id="WP_166935351.1">
    <property type="nucleotide sequence ID" value="NZ_BAAADD010000009.1"/>
</dbReference>
<dbReference type="EMBL" id="BAAADD010000009">
    <property type="protein sequence ID" value="GAA0582571.1"/>
    <property type="molecule type" value="Genomic_DNA"/>
</dbReference>
<sequence>MIDPVHLAQALIRRPSVTPDDEGALGLLAGALEPLGFAITALPFAGDGGPRTENLYARIGSEGPVFCFAGHTDVVPPGDLTFWKHDPFDAVIENGILYGRGAVDMKSSIACFAAAVERHLAKGPLKGSIVFLITGDEEGDAINGTPKMLRWLKDKAITFDHCLIGEPSSQVTVGDGLKVGRRGSLNTRVTVEGVQGHVAWPGKAKNPVHALAEFVTRLTATPLDSGTALFDPSTLVFTSVDTGNPTCNLIPAKATGAFNIRFSDAHSFESLKTHLNTAAKAVSDATGCTVSLDFNLSGVADAVGPGPFMDLLDRAVARVTGTTPAHSTGGGTSDGRFIKDLCPVVELGLVNATMHQSDECVPLADIARLTDIYTAILNDYFE</sequence>
<dbReference type="Proteomes" id="UP001499951">
    <property type="component" value="Unassembled WGS sequence"/>
</dbReference>
<keyword evidence="12 15" id="KW-0170">Cobalt</keyword>
<gene>
    <name evidence="15 17" type="primary">dapE</name>
    <name evidence="17" type="ORF">GCM10008942_34370</name>
</gene>
<keyword evidence="6 15" id="KW-0028">Amino-acid biosynthesis</keyword>
<evidence type="ECO:0000256" key="3">
    <source>
        <dbReference type="ARBA" id="ARBA00011738"/>
    </source>
</evidence>
<evidence type="ECO:0000259" key="16">
    <source>
        <dbReference type="Pfam" id="PF07687"/>
    </source>
</evidence>
<feature type="binding site" evidence="15">
    <location>
        <position position="138"/>
    </location>
    <ligand>
        <name>Zn(2+)</name>
        <dbReference type="ChEBI" id="CHEBI:29105"/>
        <label>2</label>
    </ligand>
</feature>
<comment type="function">
    <text evidence="15">Catalyzes the hydrolysis of N-succinyl-L,L-diaminopimelic acid (SDAP), forming succinate and LL-2,6-diaminopimelate (DAP), an intermediate involved in the bacterial biosynthesis of lysine and meso-diaminopimelic acid, an essential component of bacterial cell walls.</text>
</comment>
<dbReference type="InterPro" id="IPR036264">
    <property type="entry name" value="Bact_exopeptidase_dim_dom"/>
</dbReference>
<evidence type="ECO:0000256" key="2">
    <source>
        <dbReference type="ARBA" id="ARBA00006746"/>
    </source>
</evidence>
<comment type="pathway">
    <text evidence="1 15">Amino-acid biosynthesis; L-lysine biosynthesis via DAP pathway; LL-2,6-diaminopimelate from (S)-tetrahydrodipicolinate (succinylase route): step 3/3.</text>
</comment>
<evidence type="ECO:0000313" key="18">
    <source>
        <dbReference type="Proteomes" id="UP001499951"/>
    </source>
</evidence>
<dbReference type="SUPFAM" id="SSF55031">
    <property type="entry name" value="Bacterial exopeptidase dimerisation domain"/>
    <property type="match status" value="1"/>
</dbReference>
<name>A0ABP3Q9S4_9PROT</name>
<dbReference type="EC" id="3.5.1.18" evidence="4 15"/>
<dbReference type="NCBIfam" id="TIGR01246">
    <property type="entry name" value="dapE_proteo"/>
    <property type="match status" value="1"/>
</dbReference>
<evidence type="ECO:0000256" key="12">
    <source>
        <dbReference type="ARBA" id="ARBA00023285"/>
    </source>
</evidence>
<dbReference type="PANTHER" id="PTHR43808">
    <property type="entry name" value="ACETYLORNITHINE DEACETYLASE"/>
    <property type="match status" value="1"/>
</dbReference>
<keyword evidence="7 15" id="KW-0479">Metal-binding</keyword>
<keyword evidence="8 15" id="KW-0378">Hydrolase</keyword>
<evidence type="ECO:0000256" key="13">
    <source>
        <dbReference type="ARBA" id="ARBA00031891"/>
    </source>
</evidence>
<evidence type="ECO:0000313" key="17">
    <source>
        <dbReference type="EMBL" id="GAA0582571.1"/>
    </source>
</evidence>
<evidence type="ECO:0000256" key="5">
    <source>
        <dbReference type="ARBA" id="ARBA00022391"/>
    </source>
</evidence>
<evidence type="ECO:0000256" key="8">
    <source>
        <dbReference type="ARBA" id="ARBA00022801"/>
    </source>
</evidence>
<feature type="binding site" evidence="15">
    <location>
        <position position="71"/>
    </location>
    <ligand>
        <name>Zn(2+)</name>
        <dbReference type="ChEBI" id="CHEBI:29105"/>
        <label>1</label>
    </ligand>
</feature>
<feature type="binding site" evidence="15">
    <location>
        <position position="104"/>
    </location>
    <ligand>
        <name>Zn(2+)</name>
        <dbReference type="ChEBI" id="CHEBI:29105"/>
        <label>1</label>
    </ligand>
</feature>
<dbReference type="Pfam" id="PF07687">
    <property type="entry name" value="M20_dimer"/>
    <property type="match status" value="1"/>
</dbReference>
<dbReference type="Pfam" id="PF01546">
    <property type="entry name" value="Peptidase_M20"/>
    <property type="match status" value="1"/>
</dbReference>
<proteinExistence type="inferred from homology"/>
<dbReference type="InterPro" id="IPR002933">
    <property type="entry name" value="Peptidase_M20"/>
</dbReference>
<keyword evidence="11 15" id="KW-0457">Lysine biosynthesis</keyword>
<comment type="catalytic activity">
    <reaction evidence="14 15">
        <text>N-succinyl-(2S,6S)-2,6-diaminopimelate + H2O = (2S,6S)-2,6-diaminopimelate + succinate</text>
        <dbReference type="Rhea" id="RHEA:22608"/>
        <dbReference type="ChEBI" id="CHEBI:15377"/>
        <dbReference type="ChEBI" id="CHEBI:30031"/>
        <dbReference type="ChEBI" id="CHEBI:57609"/>
        <dbReference type="ChEBI" id="CHEBI:58087"/>
        <dbReference type="EC" id="3.5.1.18"/>
    </reaction>
</comment>
<feature type="binding site" evidence="15">
    <location>
        <position position="104"/>
    </location>
    <ligand>
        <name>Zn(2+)</name>
        <dbReference type="ChEBI" id="CHEBI:29105"/>
        <label>2</label>
    </ligand>
</feature>
<dbReference type="CDD" id="cd03891">
    <property type="entry name" value="M20_DapE_proteobac"/>
    <property type="match status" value="1"/>
</dbReference>
<dbReference type="InterPro" id="IPR050072">
    <property type="entry name" value="Peptidase_M20A"/>
</dbReference>
<evidence type="ECO:0000256" key="1">
    <source>
        <dbReference type="ARBA" id="ARBA00005130"/>
    </source>
</evidence>
<evidence type="ECO:0000256" key="6">
    <source>
        <dbReference type="ARBA" id="ARBA00022605"/>
    </source>
</evidence>
<comment type="caution">
    <text evidence="17">The sequence shown here is derived from an EMBL/GenBank/DDBJ whole genome shotgun (WGS) entry which is preliminary data.</text>
</comment>
<evidence type="ECO:0000256" key="10">
    <source>
        <dbReference type="ARBA" id="ARBA00022915"/>
    </source>
</evidence>
<keyword evidence="18" id="KW-1185">Reference proteome</keyword>
<comment type="subunit">
    <text evidence="3 15">Homodimer.</text>
</comment>
<dbReference type="InterPro" id="IPR011650">
    <property type="entry name" value="Peptidase_M20_dimer"/>
</dbReference>
<dbReference type="Gene3D" id="3.40.630.10">
    <property type="entry name" value="Zn peptidases"/>
    <property type="match status" value="2"/>
</dbReference>
<feature type="active site" description="Proton acceptor" evidence="15">
    <location>
        <position position="137"/>
    </location>
</feature>
<evidence type="ECO:0000256" key="9">
    <source>
        <dbReference type="ARBA" id="ARBA00022833"/>
    </source>
</evidence>
<comment type="cofactor">
    <cofactor evidence="15">
        <name>Zn(2+)</name>
        <dbReference type="ChEBI" id="CHEBI:29105"/>
    </cofactor>
    <cofactor evidence="15">
        <name>Co(2+)</name>
        <dbReference type="ChEBI" id="CHEBI:48828"/>
    </cofactor>
    <text evidence="15">Binds 2 Zn(2+) or Co(2+) ions per subunit.</text>
</comment>
<evidence type="ECO:0000256" key="11">
    <source>
        <dbReference type="ARBA" id="ARBA00023154"/>
    </source>
</evidence>
<dbReference type="InterPro" id="IPR001261">
    <property type="entry name" value="ArgE/DapE_CS"/>
</dbReference>
<dbReference type="PROSITE" id="PS00759">
    <property type="entry name" value="ARGE_DAPE_CPG2_2"/>
    <property type="match status" value="1"/>
</dbReference>
<dbReference type="PANTHER" id="PTHR43808:SF31">
    <property type="entry name" value="N-ACETYL-L-CITRULLINE DEACETYLASE"/>
    <property type="match status" value="1"/>
</dbReference>
<organism evidence="17 18">
    <name type="scientific">Rhizomicrobium electricum</name>
    <dbReference type="NCBI Taxonomy" id="480070"/>
    <lineage>
        <taxon>Bacteria</taxon>
        <taxon>Pseudomonadati</taxon>
        <taxon>Pseudomonadota</taxon>
        <taxon>Alphaproteobacteria</taxon>
        <taxon>Micropepsales</taxon>
        <taxon>Micropepsaceae</taxon>
        <taxon>Rhizomicrobium</taxon>
    </lineage>
</organism>
<feature type="binding site" evidence="15">
    <location>
        <position position="355"/>
    </location>
    <ligand>
        <name>Zn(2+)</name>
        <dbReference type="ChEBI" id="CHEBI:29105"/>
        <label>2</label>
    </ligand>
</feature>
<comment type="similarity">
    <text evidence="2 15">Belongs to the peptidase M20A family. DapE subfamily.</text>
</comment>
<keyword evidence="9 15" id="KW-0862">Zinc</keyword>
<evidence type="ECO:0000256" key="7">
    <source>
        <dbReference type="ARBA" id="ARBA00022723"/>
    </source>
</evidence>
<accession>A0ABP3Q9S4</accession>
<evidence type="ECO:0000256" key="15">
    <source>
        <dbReference type="HAMAP-Rule" id="MF_01690"/>
    </source>
</evidence>
<evidence type="ECO:0000256" key="4">
    <source>
        <dbReference type="ARBA" id="ARBA00011921"/>
    </source>
</evidence>
<feature type="binding site" evidence="15">
    <location>
        <position position="166"/>
    </location>
    <ligand>
        <name>Zn(2+)</name>
        <dbReference type="ChEBI" id="CHEBI:29105"/>
        <label>1</label>
    </ligand>
</feature>
<dbReference type="InterPro" id="IPR005941">
    <property type="entry name" value="DapE_proteobac"/>
</dbReference>
<dbReference type="NCBIfam" id="NF009557">
    <property type="entry name" value="PRK13009.1"/>
    <property type="match status" value="1"/>
</dbReference>
<protein>
    <recommendedName>
        <fullName evidence="5 15">Succinyl-diaminopimelate desuccinylase</fullName>
        <shortName evidence="15">SDAP desuccinylase</shortName>
        <ecNumber evidence="4 15">3.5.1.18</ecNumber>
    </recommendedName>
    <alternativeName>
        <fullName evidence="13 15">N-succinyl-LL-2,6-diaminoheptanedioate amidohydrolase</fullName>
    </alternativeName>
</protein>
<feature type="active site" evidence="15">
    <location>
        <position position="73"/>
    </location>
</feature>
<feature type="domain" description="Peptidase M20 dimerisation" evidence="16">
    <location>
        <begin position="179"/>
        <end position="282"/>
    </location>
</feature>
<evidence type="ECO:0000256" key="14">
    <source>
        <dbReference type="ARBA" id="ARBA00051301"/>
    </source>
</evidence>
<reference evidence="18" key="1">
    <citation type="journal article" date="2019" name="Int. J. Syst. Evol. Microbiol.">
        <title>The Global Catalogue of Microorganisms (GCM) 10K type strain sequencing project: providing services to taxonomists for standard genome sequencing and annotation.</title>
        <authorList>
            <consortium name="The Broad Institute Genomics Platform"/>
            <consortium name="The Broad Institute Genome Sequencing Center for Infectious Disease"/>
            <person name="Wu L."/>
            <person name="Ma J."/>
        </authorList>
    </citation>
    <scope>NUCLEOTIDE SEQUENCE [LARGE SCALE GENOMIC DNA]</scope>
    <source>
        <strain evidence="18">JCM 15089</strain>
    </source>
</reference>
<dbReference type="HAMAP" id="MF_01690">
    <property type="entry name" value="DapE"/>
    <property type="match status" value="1"/>
</dbReference>
<keyword evidence="10 15" id="KW-0220">Diaminopimelate biosynthesis</keyword>